<gene>
    <name evidence="3" type="ORF">G4L39_10730</name>
</gene>
<feature type="domain" description="Glycosyl transferase family 1" evidence="2">
    <location>
        <begin position="224"/>
        <end position="403"/>
    </location>
</feature>
<accession>A0A6M1RQA6</accession>
<dbReference type="Gene3D" id="3.40.50.2000">
    <property type="entry name" value="Glycogen Phosphorylase B"/>
    <property type="match status" value="1"/>
</dbReference>
<dbReference type="CDD" id="cd03801">
    <property type="entry name" value="GT4_PimA-like"/>
    <property type="match status" value="1"/>
</dbReference>
<protein>
    <submittedName>
        <fullName evidence="3">Glycosyltransferase family 4 protein</fullName>
    </submittedName>
</protein>
<dbReference type="InterPro" id="IPR001296">
    <property type="entry name" value="Glyco_trans_1"/>
</dbReference>
<dbReference type="Pfam" id="PF00534">
    <property type="entry name" value="Glycos_transf_1"/>
    <property type="match status" value="1"/>
</dbReference>
<sequence>MAPTPCILTAGTPKRIGFISTRFRGTDGVTLEARKWARILEGLEHQCFWMAGELDAPPEVSHHVPLAFFGHPEVADLQARLFGVTTRSRETTDRIQAIKQQLKEEIYRFLDRFNIEVVVPENILSLPMHVPLGLAMTEVLAETGLPAIAHHHDFTWERERYVISAVNDYLRCAFPPSLHRIEHVVINSMAQKELARRCSLPSAIIPNVLDFETPPPGIDDYNRDLRREIGLAEDDWLILQPTRVVPRKGIEHAVELVRRLKDPRAKLVISHPAGDEGNAYVAMLQDRIADAGIEVKFIADRVGEHRGVNAAGQKVYTLFDIYPHADLVTYPSYYEGFGNAFLEAIYFGKPVVVNSYAVYARDIAPLGFRTITMSNLVTRETVEQVREILRNHQLREEWARTNYQLGLKYFSFAVARRKLVARLANLFGEGL</sequence>
<dbReference type="AlphaFoldDB" id="A0A6M1RQA6"/>
<dbReference type="EMBL" id="JAAKYA010000072">
    <property type="protein sequence ID" value="NGO39863.1"/>
    <property type="molecule type" value="Genomic_DNA"/>
</dbReference>
<evidence type="ECO:0000259" key="2">
    <source>
        <dbReference type="Pfam" id="PF00534"/>
    </source>
</evidence>
<comment type="caution">
    <text evidence="3">The sequence shown here is derived from an EMBL/GenBank/DDBJ whole genome shotgun (WGS) entry which is preliminary data.</text>
</comment>
<dbReference type="SUPFAM" id="SSF53756">
    <property type="entry name" value="UDP-Glycosyltransferase/glycogen phosphorylase"/>
    <property type="match status" value="1"/>
</dbReference>
<dbReference type="PANTHER" id="PTHR46401:SF2">
    <property type="entry name" value="GLYCOSYLTRANSFERASE WBBK-RELATED"/>
    <property type="match status" value="1"/>
</dbReference>
<reference evidence="3 4" key="1">
    <citation type="submission" date="2020-02" db="EMBL/GenBank/DDBJ databases">
        <title>Draft genome sequence of Limisphaera ngatamarikiensis NGM72.4T, a thermophilic Verrucomicrobia grouped in subdivision 3.</title>
        <authorList>
            <person name="Carere C.R."/>
            <person name="Steen J."/>
            <person name="Hugenholtz P."/>
            <person name="Stott M.B."/>
        </authorList>
    </citation>
    <scope>NUCLEOTIDE SEQUENCE [LARGE SCALE GENOMIC DNA]</scope>
    <source>
        <strain evidence="3 4">NGM72.4</strain>
    </source>
</reference>
<keyword evidence="1 3" id="KW-0808">Transferase</keyword>
<evidence type="ECO:0000313" key="4">
    <source>
        <dbReference type="Proteomes" id="UP000477311"/>
    </source>
</evidence>
<dbReference type="GO" id="GO:0016757">
    <property type="term" value="F:glycosyltransferase activity"/>
    <property type="evidence" value="ECO:0007669"/>
    <property type="project" value="InterPro"/>
</dbReference>
<evidence type="ECO:0000256" key="1">
    <source>
        <dbReference type="ARBA" id="ARBA00022679"/>
    </source>
</evidence>
<evidence type="ECO:0000313" key="3">
    <source>
        <dbReference type="EMBL" id="NGO39863.1"/>
    </source>
</evidence>
<proteinExistence type="predicted"/>
<organism evidence="3 4">
    <name type="scientific">Limisphaera ngatamarikiensis</name>
    <dbReference type="NCBI Taxonomy" id="1324935"/>
    <lineage>
        <taxon>Bacteria</taxon>
        <taxon>Pseudomonadati</taxon>
        <taxon>Verrucomicrobiota</taxon>
        <taxon>Verrucomicrobiia</taxon>
        <taxon>Limisphaerales</taxon>
        <taxon>Limisphaeraceae</taxon>
        <taxon>Limisphaera</taxon>
    </lineage>
</organism>
<name>A0A6M1RQA6_9BACT</name>
<dbReference type="Proteomes" id="UP000477311">
    <property type="component" value="Unassembled WGS sequence"/>
</dbReference>
<keyword evidence="4" id="KW-1185">Reference proteome</keyword>
<dbReference type="PANTHER" id="PTHR46401">
    <property type="entry name" value="GLYCOSYLTRANSFERASE WBBK-RELATED"/>
    <property type="match status" value="1"/>
</dbReference>
<dbReference type="GO" id="GO:0009103">
    <property type="term" value="P:lipopolysaccharide biosynthetic process"/>
    <property type="evidence" value="ECO:0007669"/>
    <property type="project" value="TreeGrafter"/>
</dbReference>
<dbReference type="RefSeq" id="WP_165108124.1">
    <property type="nucleotide sequence ID" value="NZ_JAAKYA010000072.1"/>
</dbReference>